<evidence type="ECO:0000313" key="2">
    <source>
        <dbReference type="EMBL" id="RZU40207.1"/>
    </source>
</evidence>
<sequence length="161" mass="18168">MQSYLDYKRAIWTFLLAYVAITILATGFSVAVARFIHFPATSDTAFPGPAYQFAERFLPLLNLSVWMAFGWLYFRRRHSDEPGLAREALVLGAFWLAGAVIVDYVCFVRIKNPISLNAHDFYIGQFPWIYLIYVTVLFGPLCGMILRGRPTLSQMGVGGDA</sequence>
<feature type="transmembrane region" description="Helical" evidence="1">
    <location>
        <begin position="122"/>
        <end position="146"/>
    </location>
</feature>
<dbReference type="EMBL" id="SHKW01000001">
    <property type="protein sequence ID" value="RZU40207.1"/>
    <property type="molecule type" value="Genomic_DNA"/>
</dbReference>
<keyword evidence="3" id="KW-1185">Reference proteome</keyword>
<feature type="transmembrane region" description="Helical" evidence="1">
    <location>
        <begin position="57"/>
        <end position="76"/>
    </location>
</feature>
<keyword evidence="1" id="KW-1133">Transmembrane helix</keyword>
<protein>
    <submittedName>
        <fullName evidence="2">Uncharacterized protein</fullName>
    </submittedName>
</protein>
<feature type="transmembrane region" description="Helical" evidence="1">
    <location>
        <begin position="88"/>
        <end position="110"/>
    </location>
</feature>
<reference evidence="2 3" key="1">
    <citation type="submission" date="2019-02" db="EMBL/GenBank/DDBJ databases">
        <title>Genomic Encyclopedia of Archaeal and Bacterial Type Strains, Phase II (KMG-II): from individual species to whole genera.</title>
        <authorList>
            <person name="Goeker M."/>
        </authorList>
    </citation>
    <scope>NUCLEOTIDE SEQUENCE [LARGE SCALE GENOMIC DNA]</scope>
    <source>
        <strain evidence="2 3">DSM 18101</strain>
    </source>
</reference>
<evidence type="ECO:0000256" key="1">
    <source>
        <dbReference type="SAM" id="Phobius"/>
    </source>
</evidence>
<keyword evidence="1" id="KW-0472">Membrane</keyword>
<organism evidence="2 3">
    <name type="scientific">Edaphobacter modestus</name>
    <dbReference type="NCBI Taxonomy" id="388466"/>
    <lineage>
        <taxon>Bacteria</taxon>
        <taxon>Pseudomonadati</taxon>
        <taxon>Acidobacteriota</taxon>
        <taxon>Terriglobia</taxon>
        <taxon>Terriglobales</taxon>
        <taxon>Acidobacteriaceae</taxon>
        <taxon>Edaphobacter</taxon>
    </lineage>
</organism>
<keyword evidence="1" id="KW-0812">Transmembrane</keyword>
<proteinExistence type="predicted"/>
<dbReference type="OrthoDB" id="3078439at2"/>
<accession>A0A4Q7YR90</accession>
<comment type="caution">
    <text evidence="2">The sequence shown here is derived from an EMBL/GenBank/DDBJ whole genome shotgun (WGS) entry which is preliminary data.</text>
</comment>
<evidence type="ECO:0000313" key="3">
    <source>
        <dbReference type="Proteomes" id="UP000292958"/>
    </source>
</evidence>
<name>A0A4Q7YR90_9BACT</name>
<dbReference type="AlphaFoldDB" id="A0A4Q7YR90"/>
<dbReference type="Proteomes" id="UP000292958">
    <property type="component" value="Unassembled WGS sequence"/>
</dbReference>
<gene>
    <name evidence="2" type="ORF">BDD14_1646</name>
</gene>
<feature type="transmembrane region" description="Helical" evidence="1">
    <location>
        <begin position="12"/>
        <end position="37"/>
    </location>
</feature>